<protein>
    <submittedName>
        <fullName evidence="2">Uncharacterized protein</fullName>
    </submittedName>
</protein>
<evidence type="ECO:0000313" key="3">
    <source>
        <dbReference type="Proteomes" id="UP001221898"/>
    </source>
</evidence>
<name>A0AAD7VZX6_9TELE</name>
<evidence type="ECO:0000313" key="2">
    <source>
        <dbReference type="EMBL" id="KAJ8366862.1"/>
    </source>
</evidence>
<organism evidence="2 3">
    <name type="scientific">Aldrovandia affinis</name>
    <dbReference type="NCBI Taxonomy" id="143900"/>
    <lineage>
        <taxon>Eukaryota</taxon>
        <taxon>Metazoa</taxon>
        <taxon>Chordata</taxon>
        <taxon>Craniata</taxon>
        <taxon>Vertebrata</taxon>
        <taxon>Euteleostomi</taxon>
        <taxon>Actinopterygii</taxon>
        <taxon>Neopterygii</taxon>
        <taxon>Teleostei</taxon>
        <taxon>Notacanthiformes</taxon>
        <taxon>Halosauridae</taxon>
        <taxon>Aldrovandia</taxon>
    </lineage>
</organism>
<proteinExistence type="predicted"/>
<gene>
    <name evidence="2" type="ORF">AAFF_G00338760</name>
</gene>
<feature type="compositionally biased region" description="Basic and acidic residues" evidence="1">
    <location>
        <begin position="25"/>
        <end position="35"/>
    </location>
</feature>
<dbReference type="EMBL" id="JAINUG010000535">
    <property type="protein sequence ID" value="KAJ8366862.1"/>
    <property type="molecule type" value="Genomic_DNA"/>
</dbReference>
<dbReference type="Proteomes" id="UP001221898">
    <property type="component" value="Unassembled WGS sequence"/>
</dbReference>
<sequence length="124" mass="14249">MKEESVMDSTDYTGVELRSSLNRSENTEERKERKSGYGLSRVEKYILFNMKEEEGERCVSVKMESEDGVKVEDGLWSEEKNHAERVLSIVSIYTFSQLQLCLSAPASLYIYKKFNISFTPPLSS</sequence>
<dbReference type="AlphaFoldDB" id="A0AAD7VZX6"/>
<reference evidence="2" key="1">
    <citation type="journal article" date="2023" name="Science">
        <title>Genome structures resolve the early diversification of teleost fishes.</title>
        <authorList>
            <person name="Parey E."/>
            <person name="Louis A."/>
            <person name="Montfort J."/>
            <person name="Bouchez O."/>
            <person name="Roques C."/>
            <person name="Iampietro C."/>
            <person name="Lluch J."/>
            <person name="Castinel A."/>
            <person name="Donnadieu C."/>
            <person name="Desvignes T."/>
            <person name="Floi Bucao C."/>
            <person name="Jouanno E."/>
            <person name="Wen M."/>
            <person name="Mejri S."/>
            <person name="Dirks R."/>
            <person name="Jansen H."/>
            <person name="Henkel C."/>
            <person name="Chen W.J."/>
            <person name="Zahm M."/>
            <person name="Cabau C."/>
            <person name="Klopp C."/>
            <person name="Thompson A.W."/>
            <person name="Robinson-Rechavi M."/>
            <person name="Braasch I."/>
            <person name="Lecointre G."/>
            <person name="Bobe J."/>
            <person name="Postlethwait J.H."/>
            <person name="Berthelot C."/>
            <person name="Roest Crollius H."/>
            <person name="Guiguen Y."/>
        </authorList>
    </citation>
    <scope>NUCLEOTIDE SEQUENCE</scope>
    <source>
        <strain evidence="2">NC1722</strain>
    </source>
</reference>
<feature type="non-terminal residue" evidence="2">
    <location>
        <position position="124"/>
    </location>
</feature>
<evidence type="ECO:0000256" key="1">
    <source>
        <dbReference type="SAM" id="MobiDB-lite"/>
    </source>
</evidence>
<accession>A0AAD7VZX6</accession>
<keyword evidence="3" id="KW-1185">Reference proteome</keyword>
<feature type="region of interest" description="Disordered" evidence="1">
    <location>
        <begin position="1"/>
        <end position="36"/>
    </location>
</feature>
<comment type="caution">
    <text evidence="2">The sequence shown here is derived from an EMBL/GenBank/DDBJ whole genome shotgun (WGS) entry which is preliminary data.</text>
</comment>